<dbReference type="Proteomes" id="UP001516472">
    <property type="component" value="Unassembled WGS sequence"/>
</dbReference>
<dbReference type="PROSITE" id="PS50977">
    <property type="entry name" value="HTH_TETR_2"/>
    <property type="match status" value="1"/>
</dbReference>
<sequence>MAGWFKYDEVTARLNAFGAPDGDPADPKQRTRARLLRAAAALFEQRGYRHTSIEDIAREAGLAKGTVYVHFKSKSELCFHVLIEEKKRLLERFQPLFREALAPAERVRRYLELILESLSVSPLTLKLLTGDRELLLFLEELPADLREQMLTQQGDGVAALLAGVGHFDALGAEERQGRVAAFQGLLYSMGHLLEARSRTGLELPQYARQLAKILVDGVGAP</sequence>
<organism evidence="4 5">
    <name type="scientific">Corallococcus soli</name>
    <dbReference type="NCBI Taxonomy" id="2710757"/>
    <lineage>
        <taxon>Bacteria</taxon>
        <taxon>Pseudomonadati</taxon>
        <taxon>Myxococcota</taxon>
        <taxon>Myxococcia</taxon>
        <taxon>Myxococcales</taxon>
        <taxon>Cystobacterineae</taxon>
        <taxon>Myxococcaceae</taxon>
        <taxon>Corallococcus</taxon>
    </lineage>
</organism>
<dbReference type="EMBL" id="JAAIYO010000006">
    <property type="protein sequence ID" value="MBE4750872.1"/>
    <property type="molecule type" value="Genomic_DNA"/>
</dbReference>
<evidence type="ECO:0000313" key="4">
    <source>
        <dbReference type="EMBL" id="MBE4750872.1"/>
    </source>
</evidence>
<feature type="domain" description="HTH tetR-type" evidence="3">
    <location>
        <begin position="29"/>
        <end position="89"/>
    </location>
</feature>
<dbReference type="InterPro" id="IPR050109">
    <property type="entry name" value="HTH-type_TetR-like_transc_reg"/>
</dbReference>
<evidence type="ECO:0000256" key="2">
    <source>
        <dbReference type="PROSITE-ProRule" id="PRU00335"/>
    </source>
</evidence>
<protein>
    <submittedName>
        <fullName evidence="4">TetR/AcrR family transcriptional regulator</fullName>
    </submittedName>
</protein>
<dbReference type="InterPro" id="IPR009057">
    <property type="entry name" value="Homeodomain-like_sf"/>
</dbReference>
<dbReference type="Pfam" id="PF00440">
    <property type="entry name" value="TetR_N"/>
    <property type="match status" value="1"/>
</dbReference>
<feature type="DNA-binding region" description="H-T-H motif" evidence="2">
    <location>
        <begin position="52"/>
        <end position="71"/>
    </location>
</feature>
<accession>A0ABR9PSH3</accession>
<evidence type="ECO:0000313" key="5">
    <source>
        <dbReference type="Proteomes" id="UP001516472"/>
    </source>
</evidence>
<evidence type="ECO:0000256" key="1">
    <source>
        <dbReference type="ARBA" id="ARBA00023125"/>
    </source>
</evidence>
<dbReference type="PRINTS" id="PR00455">
    <property type="entry name" value="HTHTETR"/>
</dbReference>
<keyword evidence="5" id="KW-1185">Reference proteome</keyword>
<name>A0ABR9PSH3_9BACT</name>
<gene>
    <name evidence="4" type="ORF">G4177_22130</name>
</gene>
<dbReference type="PROSITE" id="PS01081">
    <property type="entry name" value="HTH_TETR_1"/>
    <property type="match status" value="1"/>
</dbReference>
<dbReference type="RefSeq" id="WP_193428057.1">
    <property type="nucleotide sequence ID" value="NZ_CBCSIP010000442.1"/>
</dbReference>
<dbReference type="InterPro" id="IPR023772">
    <property type="entry name" value="DNA-bd_HTH_TetR-type_CS"/>
</dbReference>
<dbReference type="InterPro" id="IPR001647">
    <property type="entry name" value="HTH_TetR"/>
</dbReference>
<dbReference type="Gene3D" id="1.10.357.10">
    <property type="entry name" value="Tetracycline Repressor, domain 2"/>
    <property type="match status" value="1"/>
</dbReference>
<dbReference type="PANTHER" id="PTHR30055">
    <property type="entry name" value="HTH-TYPE TRANSCRIPTIONAL REGULATOR RUTR"/>
    <property type="match status" value="1"/>
</dbReference>
<comment type="caution">
    <text evidence="4">The sequence shown here is derived from an EMBL/GenBank/DDBJ whole genome shotgun (WGS) entry which is preliminary data.</text>
</comment>
<dbReference type="PANTHER" id="PTHR30055:SF226">
    <property type="entry name" value="HTH-TYPE TRANSCRIPTIONAL REGULATOR PKSA"/>
    <property type="match status" value="1"/>
</dbReference>
<evidence type="ECO:0000259" key="3">
    <source>
        <dbReference type="PROSITE" id="PS50977"/>
    </source>
</evidence>
<reference evidence="4 5" key="1">
    <citation type="submission" date="2020-02" db="EMBL/GenBank/DDBJ databases">
        <authorList>
            <person name="Babadi Z.K."/>
            <person name="Risdian C."/>
            <person name="Ebrahimipour G.H."/>
            <person name="Wink J."/>
        </authorList>
    </citation>
    <scope>NUCLEOTIDE SEQUENCE [LARGE SCALE GENOMIC DNA]</scope>
    <source>
        <strain evidence="4 5">ZKHCc1 1396</strain>
    </source>
</reference>
<dbReference type="SUPFAM" id="SSF46689">
    <property type="entry name" value="Homeodomain-like"/>
    <property type="match status" value="1"/>
</dbReference>
<proteinExistence type="predicted"/>
<keyword evidence="1 2" id="KW-0238">DNA-binding</keyword>